<dbReference type="PROSITE" id="PS50234">
    <property type="entry name" value="VWFA"/>
    <property type="match status" value="1"/>
</dbReference>
<dbReference type="AlphaFoldDB" id="A0A2T8FAJ8"/>
<evidence type="ECO:0000313" key="10">
    <source>
        <dbReference type="Proteomes" id="UP000246018"/>
    </source>
</evidence>
<dbReference type="Pfam" id="PF00482">
    <property type="entry name" value="T2SSF"/>
    <property type="match status" value="1"/>
</dbReference>
<organism evidence="9 10">
    <name type="scientific">Nocardioides gansuensis</name>
    <dbReference type="NCBI Taxonomy" id="2138300"/>
    <lineage>
        <taxon>Bacteria</taxon>
        <taxon>Bacillati</taxon>
        <taxon>Actinomycetota</taxon>
        <taxon>Actinomycetes</taxon>
        <taxon>Propionibacteriales</taxon>
        <taxon>Nocardioidaceae</taxon>
        <taxon>Nocardioides</taxon>
    </lineage>
</organism>
<dbReference type="InterPro" id="IPR042094">
    <property type="entry name" value="T2SS_GspF_sf"/>
</dbReference>
<sequence>MTRHGFRVAAATGVAAVTLWAHPAAAADEINIDHVESTDGNVSVLVAVDGLPAGVTPDVGGVTVSVDGEAVTAEAKAIEAGEIERTTILTIDASNSMNGDRIAAAKAAAHAFLESAPPDVRIGLLTFSGTVQDTIAPTTDHESIAAAVDTITLDKGTRVYDAMVQSVNLAGTDGARSLLVLSDGADTGSEAAVQDTVDAATDARVIVDVVSLDQSPKHEAVLTEISSASGGKVIAADASALSEVFKAQADALASQLLVTFPAPQTVGEEASLDVTLTAGDTTYSDSAFVSLGSAAEAPRSVDLGEPLVNRGAMLLGAVALALGLAGVLAVVLLGNRGPSDSERRISAYFGQSTGGKRSKEMPAHQGLVDSAVHMTAKVVKGDFESRVATKLAGAGSALTPAEWLLIHAGVAVGMGFVGFVFRGGALAVFLTILGVLAPWVYLKFRHSKRLAAFNAQLAETLTLMAGGLSAGLSLPQAVDTVVREGQEPMASELRRVLVEQRLGVDIEDALDGVSHRMESQDFGWVVMAIRIQREVGGNLAELLTTVADTIREREYLRRQVKVLSAEGRISAWVLGALPIVMFLYMLMVRPDFVRPLYTEPMGLVLGAAAVGLICAGFFIMSRLVRIEV</sequence>
<dbReference type="OrthoDB" id="597333at2"/>
<feature type="transmembrane region" description="Helical" evidence="6">
    <location>
        <begin position="600"/>
        <end position="620"/>
    </location>
</feature>
<keyword evidence="5 6" id="KW-0472">Membrane</keyword>
<reference evidence="9 10" key="1">
    <citation type="submission" date="2018-04" db="EMBL/GenBank/DDBJ databases">
        <title>Genome of Nocardioides gansuensis WSJ-1.</title>
        <authorList>
            <person name="Wu S."/>
            <person name="Wang G."/>
        </authorList>
    </citation>
    <scope>NUCLEOTIDE SEQUENCE [LARGE SCALE GENOMIC DNA]</scope>
    <source>
        <strain evidence="9 10">WSJ-1</strain>
    </source>
</reference>
<protein>
    <recommendedName>
        <fullName evidence="8">VWFA domain-containing protein</fullName>
    </recommendedName>
</protein>
<evidence type="ECO:0000256" key="5">
    <source>
        <dbReference type="ARBA" id="ARBA00023136"/>
    </source>
</evidence>
<dbReference type="SUPFAM" id="SSF53300">
    <property type="entry name" value="vWA-like"/>
    <property type="match status" value="1"/>
</dbReference>
<dbReference type="Pfam" id="PF13519">
    <property type="entry name" value="VWA_2"/>
    <property type="match status" value="1"/>
</dbReference>
<dbReference type="SMART" id="SM00327">
    <property type="entry name" value="VWA"/>
    <property type="match status" value="1"/>
</dbReference>
<feature type="domain" description="VWFA" evidence="8">
    <location>
        <begin position="86"/>
        <end position="256"/>
    </location>
</feature>
<dbReference type="InterPro" id="IPR036465">
    <property type="entry name" value="vWFA_dom_sf"/>
</dbReference>
<dbReference type="Gene3D" id="1.20.81.30">
    <property type="entry name" value="Type II secretion system (T2SS), domain F"/>
    <property type="match status" value="1"/>
</dbReference>
<dbReference type="EMBL" id="QDGZ01000004">
    <property type="protein sequence ID" value="PVG82748.1"/>
    <property type="molecule type" value="Genomic_DNA"/>
</dbReference>
<evidence type="ECO:0000256" key="1">
    <source>
        <dbReference type="ARBA" id="ARBA00004651"/>
    </source>
</evidence>
<comment type="subcellular location">
    <subcellularLocation>
        <location evidence="1">Cell membrane</location>
        <topology evidence="1">Multi-pass membrane protein</topology>
    </subcellularLocation>
</comment>
<feature type="transmembrane region" description="Helical" evidence="6">
    <location>
        <begin position="403"/>
        <end position="421"/>
    </location>
</feature>
<comment type="caution">
    <text evidence="9">The sequence shown here is derived from an EMBL/GenBank/DDBJ whole genome shotgun (WGS) entry which is preliminary data.</text>
</comment>
<evidence type="ECO:0000256" key="3">
    <source>
        <dbReference type="ARBA" id="ARBA00022692"/>
    </source>
</evidence>
<proteinExistence type="predicted"/>
<dbReference type="PANTHER" id="PTHR35007:SF1">
    <property type="entry name" value="PILUS ASSEMBLY PROTEIN"/>
    <property type="match status" value="1"/>
</dbReference>
<evidence type="ECO:0000256" key="6">
    <source>
        <dbReference type="SAM" id="Phobius"/>
    </source>
</evidence>
<feature type="signal peptide" evidence="7">
    <location>
        <begin position="1"/>
        <end position="26"/>
    </location>
</feature>
<keyword evidence="4 6" id="KW-1133">Transmembrane helix</keyword>
<keyword evidence="2" id="KW-1003">Cell membrane</keyword>
<keyword evidence="7" id="KW-0732">Signal</keyword>
<name>A0A2T8FAJ8_9ACTN</name>
<dbReference type="CDD" id="cd00198">
    <property type="entry name" value="vWFA"/>
    <property type="match status" value="1"/>
</dbReference>
<keyword evidence="10" id="KW-1185">Reference proteome</keyword>
<feature type="chain" id="PRO_5015415501" description="VWFA domain-containing protein" evidence="7">
    <location>
        <begin position="27"/>
        <end position="628"/>
    </location>
</feature>
<gene>
    <name evidence="9" type="ORF">DDE18_10310</name>
</gene>
<dbReference type="PANTHER" id="PTHR35007">
    <property type="entry name" value="INTEGRAL MEMBRANE PROTEIN-RELATED"/>
    <property type="match status" value="1"/>
</dbReference>
<dbReference type="GO" id="GO:0005886">
    <property type="term" value="C:plasma membrane"/>
    <property type="evidence" value="ECO:0007669"/>
    <property type="project" value="UniProtKB-SubCell"/>
</dbReference>
<keyword evidence="3 6" id="KW-0812">Transmembrane</keyword>
<feature type="transmembrane region" description="Helical" evidence="6">
    <location>
        <begin position="569"/>
        <end position="588"/>
    </location>
</feature>
<feature type="transmembrane region" description="Helical" evidence="6">
    <location>
        <begin position="427"/>
        <end position="444"/>
    </location>
</feature>
<evidence type="ECO:0000259" key="8">
    <source>
        <dbReference type="PROSITE" id="PS50234"/>
    </source>
</evidence>
<evidence type="ECO:0000256" key="4">
    <source>
        <dbReference type="ARBA" id="ARBA00022989"/>
    </source>
</evidence>
<accession>A0A2T8FAJ8</accession>
<evidence type="ECO:0000256" key="7">
    <source>
        <dbReference type="SAM" id="SignalP"/>
    </source>
</evidence>
<evidence type="ECO:0000256" key="2">
    <source>
        <dbReference type="ARBA" id="ARBA00022475"/>
    </source>
</evidence>
<dbReference type="InterPro" id="IPR018076">
    <property type="entry name" value="T2SS_GspF_dom"/>
</dbReference>
<feature type="transmembrane region" description="Helical" evidence="6">
    <location>
        <begin position="312"/>
        <end position="334"/>
    </location>
</feature>
<dbReference type="Proteomes" id="UP000246018">
    <property type="component" value="Unassembled WGS sequence"/>
</dbReference>
<dbReference type="InterPro" id="IPR002035">
    <property type="entry name" value="VWF_A"/>
</dbReference>
<dbReference type="Gene3D" id="3.40.50.410">
    <property type="entry name" value="von Willebrand factor, type A domain"/>
    <property type="match status" value="1"/>
</dbReference>
<evidence type="ECO:0000313" key="9">
    <source>
        <dbReference type="EMBL" id="PVG82748.1"/>
    </source>
</evidence>